<dbReference type="EMBL" id="CP001814">
    <property type="protein sequence ID" value="ACZ89926.1"/>
    <property type="molecule type" value="Genomic_DNA"/>
</dbReference>
<evidence type="ECO:0000313" key="2">
    <source>
        <dbReference type="Proteomes" id="UP000002029"/>
    </source>
</evidence>
<evidence type="ECO:0000313" key="1">
    <source>
        <dbReference type="EMBL" id="ACZ89926.1"/>
    </source>
</evidence>
<dbReference type="Proteomes" id="UP000002029">
    <property type="component" value="Chromosome"/>
</dbReference>
<name>D2BC97_STRRD</name>
<sequence>MTGAGAADVLDRLLHDWQQAFNGHNPNEIAALFSQDALFQGISPQLRCGPQEIFDYYARVTRGTTAQVEVVSAVRLSQTIVHGFAEVTFIAPTGDLHLVRLSIVAKQAESAWLIHNYHAATRQ</sequence>
<dbReference type="STRING" id="479432.Sros_7236"/>
<dbReference type="HOGENOM" id="CLU_164093_0_0_11"/>
<protein>
    <submittedName>
        <fullName evidence="1">Uncharacterized protein</fullName>
    </submittedName>
</protein>
<dbReference type="SUPFAM" id="SSF54427">
    <property type="entry name" value="NTF2-like"/>
    <property type="match status" value="1"/>
</dbReference>
<dbReference type="RefSeq" id="WP_012893656.1">
    <property type="nucleotide sequence ID" value="NC_013595.1"/>
</dbReference>
<gene>
    <name evidence="1" type="ordered locus">Sros_7236</name>
</gene>
<dbReference type="OrthoDB" id="4475408at2"/>
<dbReference type="NCBIfam" id="TIGR02246">
    <property type="entry name" value="SgcJ/EcaC family oxidoreductase"/>
    <property type="match status" value="1"/>
</dbReference>
<dbReference type="KEGG" id="sro:Sros_7236"/>
<dbReference type="InterPro" id="IPR011944">
    <property type="entry name" value="Steroid_delta5-4_isomerase"/>
</dbReference>
<dbReference type="Gene3D" id="3.10.450.50">
    <property type="match status" value="1"/>
</dbReference>
<dbReference type="InterPro" id="IPR032710">
    <property type="entry name" value="NTF2-like_dom_sf"/>
</dbReference>
<accession>D2BC97</accession>
<keyword evidence="2" id="KW-1185">Reference proteome</keyword>
<proteinExistence type="predicted"/>
<dbReference type="eggNOG" id="COG4875">
    <property type="taxonomic scope" value="Bacteria"/>
</dbReference>
<dbReference type="AlphaFoldDB" id="D2BC97"/>
<reference evidence="1 2" key="1">
    <citation type="journal article" date="2010" name="Stand. Genomic Sci.">
        <title>Complete genome sequence of Streptosporangium roseum type strain (NI 9100).</title>
        <authorList>
            <person name="Nolan M."/>
            <person name="Sikorski J."/>
            <person name="Jando M."/>
            <person name="Lucas S."/>
            <person name="Lapidus A."/>
            <person name="Glavina Del Rio T."/>
            <person name="Chen F."/>
            <person name="Tice H."/>
            <person name="Pitluck S."/>
            <person name="Cheng J.F."/>
            <person name="Chertkov O."/>
            <person name="Sims D."/>
            <person name="Meincke L."/>
            <person name="Brettin T."/>
            <person name="Han C."/>
            <person name="Detter J.C."/>
            <person name="Bruce D."/>
            <person name="Goodwin L."/>
            <person name="Land M."/>
            <person name="Hauser L."/>
            <person name="Chang Y.J."/>
            <person name="Jeffries C.D."/>
            <person name="Ivanova N."/>
            <person name="Mavromatis K."/>
            <person name="Mikhailova N."/>
            <person name="Chen A."/>
            <person name="Palaniappan K."/>
            <person name="Chain P."/>
            <person name="Rohde M."/>
            <person name="Goker M."/>
            <person name="Bristow J."/>
            <person name="Eisen J.A."/>
            <person name="Markowitz V."/>
            <person name="Hugenholtz P."/>
            <person name="Kyrpides N.C."/>
            <person name="Klenk H.P."/>
        </authorList>
    </citation>
    <scope>NUCLEOTIDE SEQUENCE [LARGE SCALE GENOMIC DNA]</scope>
    <source>
        <strain evidence="2">ATCC 12428 / DSM 43021 / JCM 3005 / NI 9100</strain>
    </source>
</reference>
<organism evidence="1 2">
    <name type="scientific">Streptosporangium roseum (strain ATCC 12428 / DSM 43021 / JCM 3005 / KCTC 9067 / NCIMB 10171 / NRRL 2505 / NI 9100)</name>
    <dbReference type="NCBI Taxonomy" id="479432"/>
    <lineage>
        <taxon>Bacteria</taxon>
        <taxon>Bacillati</taxon>
        <taxon>Actinomycetota</taxon>
        <taxon>Actinomycetes</taxon>
        <taxon>Streptosporangiales</taxon>
        <taxon>Streptosporangiaceae</taxon>
        <taxon>Streptosporangium</taxon>
    </lineage>
</organism>